<dbReference type="KEGG" id="cgh:CGC50_06225"/>
<dbReference type="GO" id="GO:0110001">
    <property type="term" value="C:toxin-antitoxin complex"/>
    <property type="evidence" value="ECO:0007669"/>
    <property type="project" value="InterPro"/>
</dbReference>
<dbReference type="GO" id="GO:0004519">
    <property type="term" value="F:endonuclease activity"/>
    <property type="evidence" value="ECO:0007669"/>
    <property type="project" value="InterPro"/>
</dbReference>
<evidence type="ECO:0000313" key="1">
    <source>
        <dbReference type="EMBL" id="ATA86794.1"/>
    </source>
</evidence>
<proteinExistence type="predicted"/>
<dbReference type="EMBL" id="CP022386">
    <property type="protein sequence ID" value="ATA86794.1"/>
    <property type="molecule type" value="Genomic_DNA"/>
</dbReference>
<organism evidence="1 2">
    <name type="scientific">Capnocytophaga gingivalis</name>
    <dbReference type="NCBI Taxonomy" id="1017"/>
    <lineage>
        <taxon>Bacteria</taxon>
        <taxon>Pseudomonadati</taxon>
        <taxon>Bacteroidota</taxon>
        <taxon>Flavobacteriia</taxon>
        <taxon>Flavobacteriales</taxon>
        <taxon>Flavobacteriaceae</taxon>
        <taxon>Capnocytophaga</taxon>
    </lineage>
</organism>
<dbReference type="RefSeq" id="WP_095910129.1">
    <property type="nucleotide sequence ID" value="NZ_CAUVLU010000007.1"/>
</dbReference>
<dbReference type="OrthoDB" id="9799912at2"/>
<dbReference type="GO" id="GO:0003723">
    <property type="term" value="F:RNA binding"/>
    <property type="evidence" value="ECO:0007669"/>
    <property type="project" value="InterPro"/>
</dbReference>
<protein>
    <submittedName>
        <fullName evidence="1">Addiction module toxin RelE</fullName>
    </submittedName>
</protein>
<gene>
    <name evidence="1" type="ORF">CGC50_06225</name>
</gene>
<evidence type="ECO:0000313" key="2">
    <source>
        <dbReference type="Proteomes" id="UP000217250"/>
    </source>
</evidence>
<accession>A0A250FNZ8</accession>
<dbReference type="InterPro" id="IPR018669">
    <property type="entry name" value="Toxin_HigB"/>
</dbReference>
<dbReference type="Proteomes" id="UP000217250">
    <property type="component" value="Chromosome"/>
</dbReference>
<sequence length="99" mass="11708">MKRIIAKKALVDFYTLYPDAKLSLEDWYRKTIDAQWTCFADIKKSFNSVDAVGNKRFVFNIKGNHFRIVALILFTPKILYIRFVGTHKEYDDIENIDKI</sequence>
<name>A0A250FNZ8_9FLAO</name>
<dbReference type="AlphaFoldDB" id="A0A250FNZ8"/>
<dbReference type="Pfam" id="PF09907">
    <property type="entry name" value="HigB_toxin"/>
    <property type="match status" value="1"/>
</dbReference>
<reference evidence="2" key="1">
    <citation type="submission" date="2017-06" db="EMBL/GenBank/DDBJ databases">
        <title>Capnocytophaga spp. assemblies.</title>
        <authorList>
            <person name="Gulvik C.A."/>
        </authorList>
    </citation>
    <scope>NUCLEOTIDE SEQUENCE [LARGE SCALE GENOMIC DNA]</scope>
    <source>
        <strain evidence="2">H1496</strain>
    </source>
</reference>